<dbReference type="AlphaFoldDB" id="A0A0P1IMW8"/>
<keyword evidence="2" id="KW-1185">Reference proteome</keyword>
<dbReference type="EMBL" id="CYUE01000006">
    <property type="protein sequence ID" value="CUK24991.1"/>
    <property type="molecule type" value="Genomic_DNA"/>
</dbReference>
<name>A0A0P1IMW8_9RHOB</name>
<dbReference type="Proteomes" id="UP000051184">
    <property type="component" value="Unassembled WGS sequence"/>
</dbReference>
<protein>
    <submittedName>
        <fullName evidence="1">Uncharacterized protein</fullName>
    </submittedName>
</protein>
<dbReference type="OrthoDB" id="7874089at2"/>
<gene>
    <name evidence="1" type="ORF">TA5114_00780</name>
</gene>
<sequence>MKYFLTGTIAIGVMVCIWVQGAESEPEPLAGHLKSQGGSLQFQLSVDGPALFYLKKNASRHVLWRVNCALPMRGCVAKATGLVLSINNSGQAVLFAAKPRKARVSLQVKNYTYDSLGLLSAPLTEEQISRLSGPKSFVVIESGTEVILRTPTQGIVEVISYLRWMNTPLARTLRDARLWPDHQAEEFNKDRLSLESREHFEVLKRRHAAVPNRQSVLVPVTKPQIEFAIGAQKGNSFFSKSGHAGY</sequence>
<proteinExistence type="predicted"/>
<evidence type="ECO:0000313" key="1">
    <source>
        <dbReference type="EMBL" id="CUK24991.1"/>
    </source>
</evidence>
<dbReference type="RefSeq" id="WP_058316728.1">
    <property type="nucleotide sequence ID" value="NZ_CYTO01000024.1"/>
</dbReference>
<organism evidence="1 2">
    <name type="scientific">Cognatishimia activa</name>
    <dbReference type="NCBI Taxonomy" id="1715691"/>
    <lineage>
        <taxon>Bacteria</taxon>
        <taxon>Pseudomonadati</taxon>
        <taxon>Pseudomonadota</taxon>
        <taxon>Alphaproteobacteria</taxon>
        <taxon>Rhodobacterales</taxon>
        <taxon>Paracoccaceae</taxon>
        <taxon>Cognatishimia</taxon>
    </lineage>
</organism>
<reference evidence="2" key="1">
    <citation type="submission" date="2015-09" db="EMBL/GenBank/DDBJ databases">
        <authorList>
            <person name="Rodrigo-Torres Lidia"/>
            <person name="Arahal R.David."/>
        </authorList>
    </citation>
    <scope>NUCLEOTIDE SEQUENCE [LARGE SCALE GENOMIC DNA]</scope>
    <source>
        <strain evidence="2">CECT 5114</strain>
    </source>
</reference>
<accession>A0A0P1IMW8</accession>
<evidence type="ECO:0000313" key="2">
    <source>
        <dbReference type="Proteomes" id="UP000051184"/>
    </source>
</evidence>